<name>A0ABT4JSV3_9GAMM</name>
<dbReference type="EMBL" id="JAPUBN010000013">
    <property type="protein sequence ID" value="MCZ2721415.1"/>
    <property type="molecule type" value="Genomic_DNA"/>
</dbReference>
<dbReference type="Proteomes" id="UP001149719">
    <property type="component" value="Unassembled WGS sequence"/>
</dbReference>
<gene>
    <name evidence="1" type="ORF">O1D97_07060</name>
</gene>
<comment type="caution">
    <text evidence="1">The sequence shown here is derived from an EMBL/GenBank/DDBJ whole genome shotgun (WGS) entry which is preliminary data.</text>
</comment>
<dbReference type="RefSeq" id="WP_269124185.1">
    <property type="nucleotide sequence ID" value="NZ_JAPUBN010000013.1"/>
</dbReference>
<proteinExistence type="predicted"/>
<sequence>MVILSGSEEEKVRLEHEAAKLFMRCYEHDTGKEIRHIWHNRPIRPDVSCEFEGHRLDLEIAHLYGSEAEAMMILGRELTDNTRESLKELERIPADDRLLSALNRILNNKAKKRYQSERVWLVIRNAHPAWTSDQIVALQHYIDVPDNHPFEQIWIVGDMTAASGIVRLSHNTLA</sequence>
<evidence type="ECO:0000313" key="2">
    <source>
        <dbReference type="Proteomes" id="UP001149719"/>
    </source>
</evidence>
<accession>A0ABT4JSV3</accession>
<organism evidence="1 2">
    <name type="scientific">Marinomonas phaeophyticola</name>
    <dbReference type="NCBI Taxonomy" id="3004091"/>
    <lineage>
        <taxon>Bacteria</taxon>
        <taxon>Pseudomonadati</taxon>
        <taxon>Pseudomonadota</taxon>
        <taxon>Gammaproteobacteria</taxon>
        <taxon>Oceanospirillales</taxon>
        <taxon>Oceanospirillaceae</taxon>
        <taxon>Marinomonas</taxon>
    </lineage>
</organism>
<reference evidence="1" key="1">
    <citation type="submission" date="2022-12" db="EMBL/GenBank/DDBJ databases">
        <title>Marinomonas 15G1-11 sp. nov, isolated from marine algae.</title>
        <authorList>
            <person name="Butt M."/>
            <person name="Choi D.G."/>
            <person name="Kim J.M."/>
            <person name="Lee J.K."/>
            <person name="Baek J.H."/>
            <person name="Jeon C.O."/>
        </authorList>
    </citation>
    <scope>NUCLEOTIDE SEQUENCE</scope>
    <source>
        <strain evidence="1">15G1-11</strain>
    </source>
</reference>
<evidence type="ECO:0000313" key="1">
    <source>
        <dbReference type="EMBL" id="MCZ2721415.1"/>
    </source>
</evidence>
<keyword evidence="2" id="KW-1185">Reference proteome</keyword>
<protein>
    <submittedName>
        <fullName evidence="1">Uncharacterized protein</fullName>
    </submittedName>
</protein>